<protein>
    <submittedName>
        <fullName evidence="1">Uncharacterized protein</fullName>
    </submittedName>
</protein>
<evidence type="ECO:0000313" key="1">
    <source>
        <dbReference type="EMBL" id="KAK3178054.1"/>
    </source>
</evidence>
<organism evidence="1 2">
    <name type="scientific">Lepraria neglecta</name>
    <dbReference type="NCBI Taxonomy" id="209136"/>
    <lineage>
        <taxon>Eukaryota</taxon>
        <taxon>Fungi</taxon>
        <taxon>Dikarya</taxon>
        <taxon>Ascomycota</taxon>
        <taxon>Pezizomycotina</taxon>
        <taxon>Lecanoromycetes</taxon>
        <taxon>OSLEUM clade</taxon>
        <taxon>Lecanoromycetidae</taxon>
        <taxon>Lecanorales</taxon>
        <taxon>Lecanorineae</taxon>
        <taxon>Stereocaulaceae</taxon>
        <taxon>Lepraria</taxon>
    </lineage>
</organism>
<accession>A0AAD9ZFS3</accession>
<reference evidence="1" key="1">
    <citation type="submission" date="2022-11" db="EMBL/GenBank/DDBJ databases">
        <title>Chromosomal genome sequence assembly and mating type (MAT) locus characterization of the leprose asexual lichenized fungus Lepraria neglecta (Nyl.) Erichsen.</title>
        <authorList>
            <person name="Allen J.L."/>
            <person name="Pfeffer B."/>
        </authorList>
    </citation>
    <scope>NUCLEOTIDE SEQUENCE</scope>
    <source>
        <strain evidence="1">Allen 5258</strain>
    </source>
</reference>
<comment type="caution">
    <text evidence="1">The sequence shown here is derived from an EMBL/GenBank/DDBJ whole genome shotgun (WGS) entry which is preliminary data.</text>
</comment>
<dbReference type="AlphaFoldDB" id="A0AAD9ZFS3"/>
<name>A0AAD9ZFS3_9LECA</name>
<gene>
    <name evidence="1" type="ORF">OEA41_000186</name>
</gene>
<dbReference type="EMBL" id="JASNWA010000003">
    <property type="protein sequence ID" value="KAK3178054.1"/>
    <property type="molecule type" value="Genomic_DNA"/>
</dbReference>
<keyword evidence="2" id="KW-1185">Reference proteome</keyword>
<sequence>MINFFVWKFAYGRTTPQAAAIRMRGGVNSPSSASSVILAAKSFSTVRSTANAKLSEHVKYALDMGCTDSEFNNASYLDDNSFRRMGFRTLETTETLEKMSSDVAFNFADEGDLGGGRGVRSWMMPLPTFAVVVQPVIGRQYKSILSQICHQHKRRMTHRVLVLLTIERARRMTTLPIADKPADEDFNELAVEIYKQNIPPQSYDNGNHALDEASVNQGQITSVPYLVKIFTNLTLKVYVTSHLTCHFGARLLRTRRGVLIFV</sequence>
<dbReference type="Proteomes" id="UP001276659">
    <property type="component" value="Unassembled WGS sequence"/>
</dbReference>
<proteinExistence type="predicted"/>
<evidence type="ECO:0000313" key="2">
    <source>
        <dbReference type="Proteomes" id="UP001276659"/>
    </source>
</evidence>